<evidence type="ECO:0000256" key="1">
    <source>
        <dbReference type="SAM" id="MobiDB-lite"/>
    </source>
</evidence>
<organism evidence="2 3">
    <name type="scientific">Mortierella polycephala</name>
    <dbReference type="NCBI Taxonomy" id="41804"/>
    <lineage>
        <taxon>Eukaryota</taxon>
        <taxon>Fungi</taxon>
        <taxon>Fungi incertae sedis</taxon>
        <taxon>Mucoromycota</taxon>
        <taxon>Mortierellomycotina</taxon>
        <taxon>Mortierellomycetes</taxon>
        <taxon>Mortierellales</taxon>
        <taxon>Mortierellaceae</taxon>
        <taxon>Mortierella</taxon>
    </lineage>
</organism>
<dbReference type="OrthoDB" id="2409801at2759"/>
<dbReference type="EMBL" id="JAAAJA010000030">
    <property type="protein sequence ID" value="KAG0265528.1"/>
    <property type="molecule type" value="Genomic_DNA"/>
</dbReference>
<feature type="compositionally biased region" description="Acidic residues" evidence="1">
    <location>
        <begin position="247"/>
        <end position="269"/>
    </location>
</feature>
<evidence type="ECO:0000313" key="3">
    <source>
        <dbReference type="Proteomes" id="UP000726737"/>
    </source>
</evidence>
<dbReference type="Proteomes" id="UP000726737">
    <property type="component" value="Unassembled WGS sequence"/>
</dbReference>
<accession>A0A9P6QG45</accession>
<feature type="region of interest" description="Disordered" evidence="1">
    <location>
        <begin position="411"/>
        <end position="473"/>
    </location>
</feature>
<name>A0A9P6QG45_9FUNG</name>
<evidence type="ECO:0000313" key="2">
    <source>
        <dbReference type="EMBL" id="KAG0265528.1"/>
    </source>
</evidence>
<dbReference type="AlphaFoldDB" id="A0A9P6QG45"/>
<protein>
    <submittedName>
        <fullName evidence="2">Uncharacterized protein</fullName>
    </submittedName>
</protein>
<feature type="compositionally biased region" description="Low complexity" evidence="1">
    <location>
        <begin position="454"/>
        <end position="473"/>
    </location>
</feature>
<feature type="compositionally biased region" description="Acidic residues" evidence="1">
    <location>
        <begin position="294"/>
        <end position="304"/>
    </location>
</feature>
<feature type="compositionally biased region" description="Acidic residues" evidence="1">
    <location>
        <begin position="418"/>
        <end position="437"/>
    </location>
</feature>
<keyword evidence="3" id="KW-1185">Reference proteome</keyword>
<reference evidence="2" key="1">
    <citation type="journal article" date="2020" name="Fungal Divers.">
        <title>Resolving the Mortierellaceae phylogeny through synthesis of multi-gene phylogenetics and phylogenomics.</title>
        <authorList>
            <person name="Vandepol N."/>
            <person name="Liber J."/>
            <person name="Desiro A."/>
            <person name="Na H."/>
            <person name="Kennedy M."/>
            <person name="Barry K."/>
            <person name="Grigoriev I.V."/>
            <person name="Miller A.N."/>
            <person name="O'Donnell K."/>
            <person name="Stajich J.E."/>
            <person name="Bonito G."/>
        </authorList>
    </citation>
    <scope>NUCLEOTIDE SEQUENCE</scope>
    <source>
        <strain evidence="2">KOD948</strain>
    </source>
</reference>
<proteinExistence type="predicted"/>
<sequence>MNNPSAESARAMTQAVLRAHLCQRYHDLIAWASEPLKQRVQFLASNDHSNLKDLLLLWENTTGEPVPSNPTTTATIFRFLQEHWSADQNPLTPPSSSSLSSSSSSCLGASSWETTPVFRKTLYMQPVQAFVPIGQLNVSDLLCVVLLAEQEDAGVDVEATYHHGGGGEARRTVWKYHNMAMVPERDLLLLLQMDNNGEYMQSGPIVQRSSTLFAPLPLSPAHQTQTQTFIQVQAQVHYQQPIRGGVDDLDEDSDDEYWGQYGDADEPSVEDTSSQDPEFVRRDITGPRSMTLVEAEDSDDDEDEYWGKYGEQEAQDESDNGGGVDDSSLSDQVGDESTGTRRVLARLDTSEAMVAGHNMTAPISSPGQVDPTTLAMMLERLVVYENRDQSFHGAGDEAEEEEKMENFVRAEGDNVDFAVDDDDNDDDDDGDDGDDEATTAMSQSSAQDDFLDWSSTAGSRSRSQSQSTSISSITIITPTAQSEASLKHPSSPPENVAHARSDAILSLSISPASNAPCTDSVFQECNSSPMLLPIDPTMAPSNRVLQSLQSVVKEASHSGMSMNDILTMLSTVYEDQSDLQARN</sequence>
<feature type="compositionally biased region" description="Polar residues" evidence="1">
    <location>
        <begin position="327"/>
        <end position="337"/>
    </location>
</feature>
<feature type="region of interest" description="Disordered" evidence="1">
    <location>
        <begin position="244"/>
        <end position="342"/>
    </location>
</feature>
<gene>
    <name evidence="2" type="ORF">BG011_004556</name>
</gene>
<comment type="caution">
    <text evidence="2">The sequence shown here is derived from an EMBL/GenBank/DDBJ whole genome shotgun (WGS) entry which is preliminary data.</text>
</comment>